<dbReference type="SUPFAM" id="SSF143011">
    <property type="entry name" value="RelE-like"/>
    <property type="match status" value="1"/>
</dbReference>
<gene>
    <name evidence="1" type="ORF">UT63_C0066G0015</name>
</gene>
<reference evidence="1 2" key="1">
    <citation type="journal article" date="2015" name="Nature">
        <title>rRNA introns, odd ribosomes, and small enigmatic genomes across a large radiation of phyla.</title>
        <authorList>
            <person name="Brown C.T."/>
            <person name="Hug L.A."/>
            <person name="Thomas B.C."/>
            <person name="Sharon I."/>
            <person name="Castelle C.J."/>
            <person name="Singh A."/>
            <person name="Wilkins M.J."/>
            <person name="Williams K.H."/>
            <person name="Banfield J.F."/>
        </authorList>
    </citation>
    <scope>NUCLEOTIDE SEQUENCE [LARGE SCALE GENOMIC DNA]</scope>
</reference>
<evidence type="ECO:0000313" key="2">
    <source>
        <dbReference type="Proteomes" id="UP000034539"/>
    </source>
</evidence>
<dbReference type="AlphaFoldDB" id="A0A0G0PTR9"/>
<proteinExistence type="predicted"/>
<name>A0A0G0PTR9_9BACT</name>
<sequence length="95" mass="11083">MYTLHATTSYIVSRDKVIGSQEIIKKRLRVALEKLMMNPTHPSLKSHKVNTQYGVRWSSWVTGEIRLIWDYDKEQRSVILLLAIGMHSGTHKIYK</sequence>
<evidence type="ECO:0008006" key="3">
    <source>
        <dbReference type="Google" id="ProtNLM"/>
    </source>
</evidence>
<evidence type="ECO:0000313" key="1">
    <source>
        <dbReference type="EMBL" id="KKR31569.1"/>
    </source>
</evidence>
<dbReference type="Gene3D" id="3.30.2310.20">
    <property type="entry name" value="RelE-like"/>
    <property type="match status" value="1"/>
</dbReference>
<organism evidence="1 2">
    <name type="scientific">Candidatus Gottesmanbacteria bacterium GW2011_GWC2_39_8</name>
    <dbReference type="NCBI Taxonomy" id="1618450"/>
    <lineage>
        <taxon>Bacteria</taxon>
        <taxon>Candidatus Gottesmaniibacteriota</taxon>
    </lineage>
</organism>
<dbReference type="InterPro" id="IPR035093">
    <property type="entry name" value="RelE/ParE_toxin_dom_sf"/>
</dbReference>
<dbReference type="Proteomes" id="UP000034539">
    <property type="component" value="Unassembled WGS sequence"/>
</dbReference>
<dbReference type="EMBL" id="LBXN01000066">
    <property type="protein sequence ID" value="KKR31569.1"/>
    <property type="molecule type" value="Genomic_DNA"/>
</dbReference>
<protein>
    <recommendedName>
        <fullName evidence="3">Type II toxin-antitoxin system mRNA interferase toxin, RelE/StbE family</fullName>
    </recommendedName>
</protein>
<comment type="caution">
    <text evidence="1">The sequence shown here is derived from an EMBL/GenBank/DDBJ whole genome shotgun (WGS) entry which is preliminary data.</text>
</comment>
<accession>A0A0G0PTR9</accession>